<comment type="subcellular location">
    <subcellularLocation>
        <location evidence="1">Membrane</location>
        <topology evidence="1">Multi-pass membrane protein</topology>
    </subcellularLocation>
</comment>
<keyword evidence="4" id="KW-0029">Amino-acid transport</keyword>
<dbReference type="PIRSF" id="PIRSF006060">
    <property type="entry name" value="AA_transporter"/>
    <property type="match status" value="1"/>
</dbReference>
<keyword evidence="5 7" id="KW-1133">Transmembrane helix</keyword>
<evidence type="ECO:0000259" key="8">
    <source>
        <dbReference type="Pfam" id="PF00324"/>
    </source>
</evidence>
<evidence type="ECO:0000256" key="5">
    <source>
        <dbReference type="ARBA" id="ARBA00022989"/>
    </source>
</evidence>
<feature type="transmembrane region" description="Helical" evidence="7">
    <location>
        <begin position="364"/>
        <end position="387"/>
    </location>
</feature>
<accession>A0A1H0ABF5</accession>
<feature type="transmembrane region" description="Helical" evidence="7">
    <location>
        <begin position="52"/>
        <end position="74"/>
    </location>
</feature>
<evidence type="ECO:0000313" key="10">
    <source>
        <dbReference type="Proteomes" id="UP000199544"/>
    </source>
</evidence>
<dbReference type="PANTHER" id="PTHR43495:SF5">
    <property type="entry name" value="GAMMA-AMINOBUTYRIC ACID PERMEASE"/>
    <property type="match status" value="1"/>
</dbReference>
<organism evidence="9 10">
    <name type="scientific">Fictibacillus solisalsi</name>
    <dbReference type="NCBI Taxonomy" id="459525"/>
    <lineage>
        <taxon>Bacteria</taxon>
        <taxon>Bacillati</taxon>
        <taxon>Bacillota</taxon>
        <taxon>Bacilli</taxon>
        <taxon>Bacillales</taxon>
        <taxon>Fictibacillaceae</taxon>
        <taxon>Fictibacillus</taxon>
    </lineage>
</organism>
<protein>
    <submittedName>
        <fullName evidence="9">Arginine/ornithine permease</fullName>
    </submittedName>
</protein>
<dbReference type="InterPro" id="IPR004841">
    <property type="entry name" value="AA-permease/SLC12A_dom"/>
</dbReference>
<feature type="transmembrane region" description="Helical" evidence="7">
    <location>
        <begin position="20"/>
        <end position="40"/>
    </location>
</feature>
<dbReference type="Pfam" id="PF00324">
    <property type="entry name" value="AA_permease"/>
    <property type="match status" value="1"/>
</dbReference>
<evidence type="ECO:0000256" key="2">
    <source>
        <dbReference type="ARBA" id="ARBA00022448"/>
    </source>
</evidence>
<keyword evidence="2" id="KW-0813">Transport</keyword>
<dbReference type="GO" id="GO:0006865">
    <property type="term" value="P:amino acid transport"/>
    <property type="evidence" value="ECO:0007669"/>
    <property type="project" value="UniProtKB-KW"/>
</dbReference>
<feature type="transmembrane region" description="Helical" evidence="7">
    <location>
        <begin position="198"/>
        <end position="217"/>
    </location>
</feature>
<evidence type="ECO:0000256" key="6">
    <source>
        <dbReference type="ARBA" id="ARBA00023136"/>
    </source>
</evidence>
<dbReference type="STRING" id="459525.SAMN04488137_4027"/>
<dbReference type="EMBL" id="FNHW01000002">
    <property type="protein sequence ID" value="SDN30805.1"/>
    <property type="molecule type" value="Genomic_DNA"/>
</dbReference>
<evidence type="ECO:0000256" key="1">
    <source>
        <dbReference type="ARBA" id="ARBA00004141"/>
    </source>
</evidence>
<feature type="transmembrane region" description="Helical" evidence="7">
    <location>
        <begin position="434"/>
        <end position="454"/>
    </location>
</feature>
<sequence length="468" mass="51125">MNSNQNNHELKRSMKARHLFMISLGGVIGTGFFLGSGMTIHDAGPAGAVLSYLVGGFIMYLTMLCLGELSVALPVSGSFQTYTSKFIGPGTGFAVGWLYWLGWAVTVALEFLSASALMQRWFPHSELWMWSLIFAVVLFALNALSAKAFGEAEFWFASIKVIAIILFIVLGGAAMFGWIDMKGASSAPAFTNFLSAGWFPNGFTALFVTMIAVNFSFQGTELIGIASGESEDPEKTIPRSIKQTVWRTLFFFVLAIGVLAALMPMEKAGKVESPFVVVFDSIGIPYAADLMNFVILTALLSVANSGLYAATRMLYSLSKEGMASPKLAKVNKRGIPMNALYITIGIALLSLLTGFKAEKTVFEWLLSLAGLGAQVGWIAITASQLAFRRRYIRDGGKVEDLKFKVPLYPILPILATTLNTGVLVSMAFDPDQRLALYLGVPFFIGCYLYYYLVIKKKEKVGTLRREVI</sequence>
<proteinExistence type="predicted"/>
<dbReference type="FunFam" id="1.20.1740.10:FF:000001">
    <property type="entry name" value="Amino acid permease"/>
    <property type="match status" value="1"/>
</dbReference>
<dbReference type="OrthoDB" id="9780162at2"/>
<dbReference type="GO" id="GO:0055085">
    <property type="term" value="P:transmembrane transport"/>
    <property type="evidence" value="ECO:0007669"/>
    <property type="project" value="InterPro"/>
</dbReference>
<name>A0A1H0ABF5_9BACL</name>
<feature type="domain" description="Amino acid permease/ SLC12A" evidence="8">
    <location>
        <begin position="18"/>
        <end position="457"/>
    </location>
</feature>
<feature type="transmembrane region" description="Helical" evidence="7">
    <location>
        <begin position="127"/>
        <end position="145"/>
    </location>
</feature>
<feature type="transmembrane region" description="Helical" evidence="7">
    <location>
        <begin position="335"/>
        <end position="352"/>
    </location>
</feature>
<evidence type="ECO:0000256" key="3">
    <source>
        <dbReference type="ARBA" id="ARBA00022692"/>
    </source>
</evidence>
<dbReference type="Gene3D" id="1.20.1740.10">
    <property type="entry name" value="Amino acid/polyamine transporter I"/>
    <property type="match status" value="1"/>
</dbReference>
<reference evidence="10" key="1">
    <citation type="submission" date="2016-10" db="EMBL/GenBank/DDBJ databases">
        <authorList>
            <person name="Varghese N."/>
            <person name="Submissions S."/>
        </authorList>
    </citation>
    <scope>NUCLEOTIDE SEQUENCE [LARGE SCALE GENOMIC DNA]</scope>
    <source>
        <strain evidence="10">CGMCC 1.6854</strain>
    </source>
</reference>
<evidence type="ECO:0000313" key="9">
    <source>
        <dbReference type="EMBL" id="SDN30805.1"/>
    </source>
</evidence>
<keyword evidence="3 7" id="KW-0812">Transmembrane</keyword>
<dbReference type="PANTHER" id="PTHR43495">
    <property type="entry name" value="GABA PERMEASE"/>
    <property type="match status" value="1"/>
</dbReference>
<gene>
    <name evidence="9" type="ORF">SAMN04488137_4027</name>
</gene>
<feature type="transmembrane region" description="Helical" evidence="7">
    <location>
        <begin position="407"/>
        <end position="428"/>
    </location>
</feature>
<feature type="transmembrane region" description="Helical" evidence="7">
    <location>
        <begin position="86"/>
        <end position="107"/>
    </location>
</feature>
<evidence type="ECO:0000256" key="4">
    <source>
        <dbReference type="ARBA" id="ARBA00022970"/>
    </source>
</evidence>
<evidence type="ECO:0000256" key="7">
    <source>
        <dbReference type="SAM" id="Phobius"/>
    </source>
</evidence>
<dbReference type="InterPro" id="IPR004840">
    <property type="entry name" value="Amino_acid_permease_CS"/>
</dbReference>
<dbReference type="AlphaFoldDB" id="A0A1H0ABF5"/>
<feature type="transmembrane region" description="Helical" evidence="7">
    <location>
        <begin position="245"/>
        <end position="265"/>
    </location>
</feature>
<feature type="transmembrane region" description="Helical" evidence="7">
    <location>
        <begin position="157"/>
        <end position="178"/>
    </location>
</feature>
<keyword evidence="10" id="KW-1185">Reference proteome</keyword>
<dbReference type="GO" id="GO:0005886">
    <property type="term" value="C:plasma membrane"/>
    <property type="evidence" value="ECO:0007669"/>
    <property type="project" value="UniProtKB-SubCell"/>
</dbReference>
<keyword evidence="6 7" id="KW-0472">Membrane</keyword>
<feature type="transmembrane region" description="Helical" evidence="7">
    <location>
        <begin position="293"/>
        <end position="315"/>
    </location>
</feature>
<dbReference type="PROSITE" id="PS00218">
    <property type="entry name" value="AMINO_ACID_PERMEASE_1"/>
    <property type="match status" value="1"/>
</dbReference>
<dbReference type="RefSeq" id="WP_090237410.1">
    <property type="nucleotide sequence ID" value="NZ_FNHW01000002.1"/>
</dbReference>
<dbReference type="Proteomes" id="UP000199544">
    <property type="component" value="Unassembled WGS sequence"/>
</dbReference>